<organism evidence="2 3">
    <name type="scientific">Lupinus luteus</name>
    <name type="common">European yellow lupine</name>
    <dbReference type="NCBI Taxonomy" id="3873"/>
    <lineage>
        <taxon>Eukaryota</taxon>
        <taxon>Viridiplantae</taxon>
        <taxon>Streptophyta</taxon>
        <taxon>Embryophyta</taxon>
        <taxon>Tracheophyta</taxon>
        <taxon>Spermatophyta</taxon>
        <taxon>Magnoliopsida</taxon>
        <taxon>eudicotyledons</taxon>
        <taxon>Gunneridae</taxon>
        <taxon>Pentapetalae</taxon>
        <taxon>rosids</taxon>
        <taxon>fabids</taxon>
        <taxon>Fabales</taxon>
        <taxon>Fabaceae</taxon>
        <taxon>Papilionoideae</taxon>
        <taxon>50 kb inversion clade</taxon>
        <taxon>genistoids sensu lato</taxon>
        <taxon>core genistoids</taxon>
        <taxon>Genisteae</taxon>
        <taxon>Lupinus</taxon>
    </lineage>
</organism>
<dbReference type="Pfam" id="PF22936">
    <property type="entry name" value="Pol_BBD"/>
    <property type="match status" value="1"/>
</dbReference>
<proteinExistence type="predicted"/>
<dbReference type="InterPro" id="IPR054722">
    <property type="entry name" value="PolX-like_BBD"/>
</dbReference>
<feature type="domain" description="Retrovirus-related Pol polyprotein from transposon TNT 1-94-like beta-barrel" evidence="1">
    <location>
        <begin position="53"/>
        <end position="132"/>
    </location>
</feature>
<dbReference type="Proteomes" id="UP001497480">
    <property type="component" value="Unassembled WGS sequence"/>
</dbReference>
<sequence>MDPHYPSNPHSPYALTHTQNIAHTATNNIPTVPQAMTAVSTDASAVKSSNALWYPDSGATHHLTADPALLHEPIEQFSTDQIYMGNGSSINIKASGLSQFYSSANPSVVFTLNNLLLVPSITKNLLSFSKFCKYNLCYFEFHSNQCLVKCQDSNQILFKGRLTYEGLYAFTDFLTYCSLFILIL</sequence>
<evidence type="ECO:0000313" key="2">
    <source>
        <dbReference type="EMBL" id="CAL0334955.1"/>
    </source>
</evidence>
<reference evidence="2 3" key="1">
    <citation type="submission" date="2024-03" db="EMBL/GenBank/DDBJ databases">
        <authorList>
            <person name="Martinez-Hernandez J."/>
        </authorList>
    </citation>
    <scope>NUCLEOTIDE SEQUENCE [LARGE SCALE GENOMIC DNA]</scope>
</reference>
<dbReference type="EMBL" id="CAXHTB010000026">
    <property type="protein sequence ID" value="CAL0334955.1"/>
    <property type="molecule type" value="Genomic_DNA"/>
</dbReference>
<gene>
    <name evidence="2" type="ORF">LLUT_LOCUS36015</name>
</gene>
<dbReference type="AlphaFoldDB" id="A0AAV1YM18"/>
<protein>
    <recommendedName>
        <fullName evidence="1">Retrovirus-related Pol polyprotein from transposon TNT 1-94-like beta-barrel domain-containing protein</fullName>
    </recommendedName>
</protein>
<accession>A0AAV1YM18</accession>
<keyword evidence="3" id="KW-1185">Reference proteome</keyword>
<comment type="caution">
    <text evidence="2">The sequence shown here is derived from an EMBL/GenBank/DDBJ whole genome shotgun (WGS) entry which is preliminary data.</text>
</comment>
<name>A0AAV1YM18_LUPLU</name>
<evidence type="ECO:0000259" key="1">
    <source>
        <dbReference type="Pfam" id="PF22936"/>
    </source>
</evidence>
<evidence type="ECO:0000313" key="3">
    <source>
        <dbReference type="Proteomes" id="UP001497480"/>
    </source>
</evidence>